<dbReference type="Proteomes" id="UP000019474">
    <property type="component" value="Unassembled WGS sequence"/>
</dbReference>
<proteinExistence type="predicted"/>
<gene>
    <name evidence="1" type="ORF">B808_370</name>
</gene>
<accession>W9EEZ6</accession>
<dbReference type="EMBL" id="ALXG01000015">
    <property type="protein sequence ID" value="ETO40708.1"/>
    <property type="molecule type" value="Genomic_DNA"/>
</dbReference>
<comment type="caution">
    <text evidence="1">The sequence shown here is derived from an EMBL/GenBank/DDBJ whole genome shotgun (WGS) entry which is preliminary data.</text>
</comment>
<evidence type="ECO:0000313" key="1">
    <source>
        <dbReference type="EMBL" id="ETO40708.1"/>
    </source>
</evidence>
<reference evidence="1 2" key="1">
    <citation type="submission" date="2012-08" db="EMBL/GenBank/DDBJ databases">
        <title>Genome sequencing of Lactobacillus florum 8D.</title>
        <authorList>
            <person name="Kim E.B."/>
            <person name="Marco M.L."/>
        </authorList>
    </citation>
    <scope>NUCLEOTIDE SEQUENCE [LARGE SCALE GENOMIC DNA]</scope>
    <source>
        <strain evidence="1 2">8D</strain>
    </source>
</reference>
<dbReference type="AlphaFoldDB" id="W9EEZ6"/>
<protein>
    <submittedName>
        <fullName evidence="1">Uncharacterized protein</fullName>
    </submittedName>
</protein>
<organism evidence="1 2">
    <name type="scientific">Fructilactobacillus florum 8D</name>
    <dbReference type="NCBI Taxonomy" id="1221538"/>
    <lineage>
        <taxon>Bacteria</taxon>
        <taxon>Bacillati</taxon>
        <taxon>Bacillota</taxon>
        <taxon>Bacilli</taxon>
        <taxon>Lactobacillales</taxon>
        <taxon>Lactobacillaceae</taxon>
        <taxon>Fructilactobacillus</taxon>
    </lineage>
</organism>
<sequence>MLTPSIFVFLTISFFDRIDTMIVVRKQRIDYKFYQKILTTIHLHG</sequence>
<keyword evidence="2" id="KW-1185">Reference proteome</keyword>
<dbReference type="PATRIC" id="fig|1221538.3.peg.376"/>
<evidence type="ECO:0000313" key="2">
    <source>
        <dbReference type="Proteomes" id="UP000019474"/>
    </source>
</evidence>
<name>W9EEZ6_9LACO</name>